<evidence type="ECO:0000256" key="5">
    <source>
        <dbReference type="SAM" id="Phobius"/>
    </source>
</evidence>
<comment type="subcellular location">
    <subcellularLocation>
        <location evidence="1">Membrane</location>
        <topology evidence="1">Multi-pass membrane protein</topology>
    </subcellularLocation>
</comment>
<gene>
    <name evidence="7" type="ORF">IPN91_01555</name>
</gene>
<dbReference type="GO" id="GO:0030416">
    <property type="term" value="P:methylamine metabolic process"/>
    <property type="evidence" value="ECO:0007669"/>
    <property type="project" value="InterPro"/>
</dbReference>
<evidence type="ECO:0000256" key="4">
    <source>
        <dbReference type="ARBA" id="ARBA00023136"/>
    </source>
</evidence>
<evidence type="ECO:0000313" key="7">
    <source>
        <dbReference type="EMBL" id="MBK8571331.1"/>
    </source>
</evidence>
<sequence length="162" mass="17601">MRAWLRHPRVALAARLVLGLVFVAAALPKLADPPGFAKAIWAYGLIPAWGLHPLALVLPWLELFCGLALCLGFWVRAAALWTGALLLSFCLALGFNLARRHPVDCGCFGASAPKTEAERLADMRWLLLRDAGLLLLVAQLLATTRTNQTASRHRGKEKGTGK</sequence>
<evidence type="ECO:0000313" key="8">
    <source>
        <dbReference type="Proteomes" id="UP000709959"/>
    </source>
</evidence>
<protein>
    <submittedName>
        <fullName evidence="7">DoxX family membrane protein</fullName>
    </submittedName>
</protein>
<name>A0A936EZT9_9BACT</name>
<dbReference type="InterPro" id="IPR009908">
    <property type="entry name" value="Methylamine_util_MauE"/>
</dbReference>
<dbReference type="GO" id="GO:0016020">
    <property type="term" value="C:membrane"/>
    <property type="evidence" value="ECO:0007669"/>
    <property type="project" value="UniProtKB-SubCell"/>
</dbReference>
<accession>A0A936EZT9</accession>
<feature type="domain" description="Methylamine utilisation protein MauE" evidence="6">
    <location>
        <begin position="10"/>
        <end position="141"/>
    </location>
</feature>
<reference evidence="7 8" key="1">
    <citation type="submission" date="2020-10" db="EMBL/GenBank/DDBJ databases">
        <title>Connecting structure to function with the recovery of over 1000 high-quality activated sludge metagenome-assembled genomes encoding full-length rRNA genes using long-read sequencing.</title>
        <authorList>
            <person name="Singleton C.M."/>
            <person name="Petriglieri F."/>
            <person name="Kristensen J.M."/>
            <person name="Kirkegaard R.H."/>
            <person name="Michaelsen T.Y."/>
            <person name="Andersen M.H."/>
            <person name="Karst S.M."/>
            <person name="Dueholm M.S."/>
            <person name="Nielsen P.H."/>
            <person name="Albertsen M."/>
        </authorList>
    </citation>
    <scope>NUCLEOTIDE SEQUENCE [LARGE SCALE GENOMIC DNA]</scope>
    <source>
        <strain evidence="7">OdNE_18-Q3-R46-58_MAXAC.008</strain>
    </source>
</reference>
<dbReference type="Pfam" id="PF07291">
    <property type="entry name" value="MauE"/>
    <property type="match status" value="1"/>
</dbReference>
<dbReference type="Proteomes" id="UP000709959">
    <property type="component" value="Unassembled WGS sequence"/>
</dbReference>
<evidence type="ECO:0000256" key="1">
    <source>
        <dbReference type="ARBA" id="ARBA00004141"/>
    </source>
</evidence>
<feature type="transmembrane region" description="Helical" evidence="5">
    <location>
        <begin position="73"/>
        <end position="95"/>
    </location>
</feature>
<dbReference type="EMBL" id="JADKCH010000001">
    <property type="protein sequence ID" value="MBK8571331.1"/>
    <property type="molecule type" value="Genomic_DNA"/>
</dbReference>
<feature type="transmembrane region" description="Helical" evidence="5">
    <location>
        <begin position="41"/>
        <end position="61"/>
    </location>
</feature>
<evidence type="ECO:0000256" key="3">
    <source>
        <dbReference type="ARBA" id="ARBA00022989"/>
    </source>
</evidence>
<evidence type="ECO:0000259" key="6">
    <source>
        <dbReference type="Pfam" id="PF07291"/>
    </source>
</evidence>
<comment type="caution">
    <text evidence="7">The sequence shown here is derived from an EMBL/GenBank/DDBJ whole genome shotgun (WGS) entry which is preliminary data.</text>
</comment>
<keyword evidence="2 5" id="KW-0812">Transmembrane</keyword>
<evidence type="ECO:0000256" key="2">
    <source>
        <dbReference type="ARBA" id="ARBA00022692"/>
    </source>
</evidence>
<proteinExistence type="predicted"/>
<dbReference type="AlphaFoldDB" id="A0A936EZT9"/>
<organism evidence="7 8">
    <name type="scientific">Candidatus Geothrix odensensis</name>
    <dbReference type="NCBI Taxonomy" id="2954440"/>
    <lineage>
        <taxon>Bacteria</taxon>
        <taxon>Pseudomonadati</taxon>
        <taxon>Acidobacteriota</taxon>
        <taxon>Holophagae</taxon>
        <taxon>Holophagales</taxon>
        <taxon>Holophagaceae</taxon>
        <taxon>Geothrix</taxon>
    </lineage>
</organism>
<keyword evidence="3 5" id="KW-1133">Transmembrane helix</keyword>
<keyword evidence="4 5" id="KW-0472">Membrane</keyword>